<name>G6EAL9_9SPHN</name>
<gene>
    <name evidence="1" type="ORF">NSU_1417</name>
</gene>
<dbReference type="EMBL" id="AGFM01000017">
    <property type="protein sequence ID" value="EHJ61656.1"/>
    <property type="molecule type" value="Genomic_DNA"/>
</dbReference>
<reference evidence="1 2" key="1">
    <citation type="journal article" date="2012" name="J. Bacteriol.">
        <title>Genome sequence of benzo(a)pyrene-degrading bacterium Novosphingobium pentaromativorans US6-1.</title>
        <authorList>
            <person name="Luo Y.R."/>
            <person name="Kang S.G."/>
            <person name="Kim S.J."/>
            <person name="Kim M.R."/>
            <person name="Li N."/>
            <person name="Lee J.H."/>
            <person name="Kwon K.K."/>
        </authorList>
    </citation>
    <scope>NUCLEOTIDE SEQUENCE [LARGE SCALE GENOMIC DNA]</scope>
    <source>
        <strain evidence="1 2">US6-1</strain>
    </source>
</reference>
<accession>G6EAL9</accession>
<protein>
    <submittedName>
        <fullName evidence="1">Uncharacterized protein</fullName>
    </submittedName>
</protein>
<dbReference type="Proteomes" id="UP000004030">
    <property type="component" value="Unassembled WGS sequence"/>
</dbReference>
<organism evidence="1 2">
    <name type="scientific">Novosphingobium pentaromativorans US6-1</name>
    <dbReference type="NCBI Taxonomy" id="1088721"/>
    <lineage>
        <taxon>Bacteria</taxon>
        <taxon>Pseudomonadati</taxon>
        <taxon>Pseudomonadota</taxon>
        <taxon>Alphaproteobacteria</taxon>
        <taxon>Sphingomonadales</taxon>
        <taxon>Sphingomonadaceae</taxon>
        <taxon>Novosphingobium</taxon>
    </lineage>
</organism>
<dbReference type="OrthoDB" id="7505605at2"/>
<sequence>MIERTTDWEVWTARLRDFLNDCVGSDAEEEGDRIREAGLLLQGTPLALKHELDFPVVEAMLACGAAESAVLAILGPEVAFMLSRGGSGSCLATVVMDDESEEMISEGATVALALLAAHVSLLLARLDFDRQDLEAFEVPPAARLH</sequence>
<proteinExistence type="predicted"/>
<comment type="caution">
    <text evidence="1">The sequence shown here is derived from an EMBL/GenBank/DDBJ whole genome shotgun (WGS) entry which is preliminary data.</text>
</comment>
<dbReference type="RefSeq" id="WP_007012332.1">
    <property type="nucleotide sequence ID" value="NZ_AGFM01000017.1"/>
</dbReference>
<dbReference type="AlphaFoldDB" id="G6EAL9"/>
<dbReference type="PATRIC" id="fig|1088721.3.peg.1401"/>
<evidence type="ECO:0000313" key="2">
    <source>
        <dbReference type="Proteomes" id="UP000004030"/>
    </source>
</evidence>
<evidence type="ECO:0000313" key="1">
    <source>
        <dbReference type="EMBL" id="EHJ61656.1"/>
    </source>
</evidence>
<keyword evidence="2" id="KW-1185">Reference proteome</keyword>